<dbReference type="GO" id="GO:0046872">
    <property type="term" value="F:metal ion binding"/>
    <property type="evidence" value="ECO:0007669"/>
    <property type="project" value="UniProtKB-KW"/>
</dbReference>
<dbReference type="OrthoDB" id="9805202at2"/>
<evidence type="ECO:0000313" key="12">
    <source>
        <dbReference type="Proteomes" id="UP000015520"/>
    </source>
</evidence>
<dbReference type="InterPro" id="IPR036909">
    <property type="entry name" value="Cyt_c-like_dom_sf"/>
</dbReference>
<dbReference type="SUPFAM" id="SSF46626">
    <property type="entry name" value="Cytochrome c"/>
    <property type="match status" value="2"/>
</dbReference>
<evidence type="ECO:0000256" key="5">
    <source>
        <dbReference type="ARBA" id="ARBA00022764"/>
    </source>
</evidence>
<comment type="subcellular location">
    <subcellularLocation>
        <location evidence="1">Periplasm</location>
    </subcellularLocation>
</comment>
<evidence type="ECO:0000259" key="10">
    <source>
        <dbReference type="PROSITE" id="PS51007"/>
    </source>
</evidence>
<keyword evidence="5" id="KW-0574">Periplasm</keyword>
<evidence type="ECO:0000256" key="3">
    <source>
        <dbReference type="ARBA" id="ARBA00022723"/>
    </source>
</evidence>
<evidence type="ECO:0000256" key="1">
    <source>
        <dbReference type="ARBA" id="ARBA00004418"/>
    </source>
</evidence>
<evidence type="ECO:0000256" key="7">
    <source>
        <dbReference type="ARBA" id="ARBA00023004"/>
    </source>
</evidence>
<dbReference type="eggNOG" id="COG1858">
    <property type="taxonomic scope" value="Bacteria"/>
</dbReference>
<feature type="binding site" description="covalent" evidence="8">
    <location>
        <position position="54"/>
    </location>
    <ligand>
        <name>heme c</name>
        <dbReference type="ChEBI" id="CHEBI:61717"/>
        <label>1</label>
    </ligand>
</feature>
<dbReference type="InterPro" id="IPR026259">
    <property type="entry name" value="MauG/Cytc_peroxidase"/>
</dbReference>
<evidence type="ECO:0000256" key="4">
    <source>
        <dbReference type="ARBA" id="ARBA00022729"/>
    </source>
</evidence>
<feature type="binding site" description="covalent" evidence="8">
    <location>
        <position position="57"/>
    </location>
    <ligand>
        <name>heme c</name>
        <dbReference type="ChEBI" id="CHEBI:61717"/>
        <label>1</label>
    </ligand>
</feature>
<keyword evidence="12" id="KW-1185">Reference proteome</keyword>
<evidence type="ECO:0000256" key="2">
    <source>
        <dbReference type="ARBA" id="ARBA00022617"/>
    </source>
</evidence>
<dbReference type="Gene3D" id="1.10.760.10">
    <property type="entry name" value="Cytochrome c-like domain"/>
    <property type="match status" value="2"/>
</dbReference>
<feature type="binding site" description="covalent" evidence="8">
    <location>
        <position position="197"/>
    </location>
    <ligand>
        <name>heme c</name>
        <dbReference type="ChEBI" id="CHEBI:61717"/>
        <label>2</label>
    </ligand>
</feature>
<comment type="caution">
    <text evidence="11">The sequence shown here is derived from an EMBL/GenBank/DDBJ whole genome shotgun (WGS) entry which is preliminary data.</text>
</comment>
<dbReference type="GO" id="GO:0042597">
    <property type="term" value="C:periplasmic space"/>
    <property type="evidence" value="ECO:0007669"/>
    <property type="project" value="UniProtKB-SubCell"/>
</dbReference>
<evidence type="ECO:0000256" key="6">
    <source>
        <dbReference type="ARBA" id="ARBA00023002"/>
    </source>
</evidence>
<dbReference type="RefSeq" id="WP_021287754.1">
    <property type="nucleotide sequence ID" value="NZ_AUPZ01000009.1"/>
</dbReference>
<dbReference type="Pfam" id="PF00034">
    <property type="entry name" value="Cytochrom_C"/>
    <property type="match status" value="1"/>
</dbReference>
<feature type="binding site" description="axial binding residue" evidence="9">
    <location>
        <position position="58"/>
    </location>
    <ligand>
        <name>heme c</name>
        <dbReference type="ChEBI" id="CHEBI:61717"/>
        <label>1</label>
    </ligand>
    <ligandPart>
        <name>Fe</name>
        <dbReference type="ChEBI" id="CHEBI:18248"/>
    </ligandPart>
</feature>
<gene>
    <name evidence="11" type="ORF">M947_07490</name>
</gene>
<dbReference type="STRING" id="1172190.M947_07490"/>
<evidence type="ECO:0000256" key="9">
    <source>
        <dbReference type="PIRSR" id="PIRSR000294-2"/>
    </source>
</evidence>
<dbReference type="Proteomes" id="UP000015520">
    <property type="component" value="Unassembled WGS sequence"/>
</dbReference>
<dbReference type="InterPro" id="IPR051395">
    <property type="entry name" value="Cytochrome_c_Peroxidase/MauG"/>
</dbReference>
<keyword evidence="3 9" id="KW-0479">Metal-binding</keyword>
<keyword evidence="7 9" id="KW-0408">Iron</keyword>
<dbReference type="InterPro" id="IPR004852">
    <property type="entry name" value="Di-haem_cyt_c_peroxidsae"/>
</dbReference>
<keyword evidence="4" id="KW-0732">Signal</keyword>
<dbReference type="GO" id="GO:0020037">
    <property type="term" value="F:heme binding"/>
    <property type="evidence" value="ECO:0007669"/>
    <property type="project" value="InterPro"/>
</dbReference>
<dbReference type="PROSITE" id="PS51007">
    <property type="entry name" value="CYTC"/>
    <property type="match status" value="1"/>
</dbReference>
<protein>
    <recommendedName>
        <fullName evidence="10">Cytochrome c domain-containing protein</fullName>
    </recommendedName>
</protein>
<feature type="binding site" description="axial binding residue" evidence="9">
    <location>
        <position position="201"/>
    </location>
    <ligand>
        <name>heme c</name>
        <dbReference type="ChEBI" id="CHEBI:61717"/>
        <label>2</label>
    </ligand>
    <ligandPart>
        <name>Fe</name>
        <dbReference type="ChEBI" id="CHEBI:18248"/>
    </ligandPart>
</feature>
<keyword evidence="6" id="KW-0560">Oxidoreductase</keyword>
<dbReference type="GO" id="GO:0009055">
    <property type="term" value="F:electron transfer activity"/>
    <property type="evidence" value="ECO:0007669"/>
    <property type="project" value="InterPro"/>
</dbReference>
<feature type="domain" description="Cytochrome c" evidence="10">
    <location>
        <begin position="183"/>
        <end position="297"/>
    </location>
</feature>
<dbReference type="PATRIC" id="fig|1172190.3.peg.1450"/>
<dbReference type="EMBL" id="AUPZ01000009">
    <property type="protein sequence ID" value="EQB39293.1"/>
    <property type="molecule type" value="Genomic_DNA"/>
</dbReference>
<dbReference type="PIRSF" id="PIRSF000294">
    <property type="entry name" value="Cytochrome-c_peroxidase"/>
    <property type="match status" value="1"/>
</dbReference>
<dbReference type="Pfam" id="PF03150">
    <property type="entry name" value="CCP_MauG"/>
    <property type="match status" value="1"/>
</dbReference>
<name>T0L0I7_9BACT</name>
<evidence type="ECO:0000256" key="8">
    <source>
        <dbReference type="PIRSR" id="PIRSR000294-1"/>
    </source>
</evidence>
<reference evidence="11 12" key="1">
    <citation type="submission" date="2013-07" db="EMBL/GenBank/DDBJ databases">
        <title>Sulfurimonas hongkongensis AST-10 Genome Sequencing.</title>
        <authorList>
            <person name="Cai L."/>
            <person name="Zhang T."/>
        </authorList>
    </citation>
    <scope>NUCLEOTIDE SEQUENCE [LARGE SCALE GENOMIC DNA]</scope>
    <source>
        <strain evidence="11 12">AST-10</strain>
    </source>
</reference>
<comment type="cofactor">
    <cofactor evidence="8">
        <name>heme</name>
        <dbReference type="ChEBI" id="CHEBI:30413"/>
    </cofactor>
    <text evidence="8">Binds 2 heme groups.</text>
</comment>
<feature type="binding site" description="covalent" evidence="8">
    <location>
        <position position="200"/>
    </location>
    <ligand>
        <name>heme c</name>
        <dbReference type="ChEBI" id="CHEBI:61717"/>
        <label>2</label>
    </ligand>
</feature>
<dbReference type="PANTHER" id="PTHR30600:SF7">
    <property type="entry name" value="CYTOCHROME C PEROXIDASE-RELATED"/>
    <property type="match status" value="1"/>
</dbReference>
<dbReference type="AlphaFoldDB" id="T0L0I7"/>
<sequence length="307" mass="34885">MKKIFLLYLVILNLYATEPISPIPLNIKIDHSKANLGKKLFFDTTLSRDNSTSCFSCHNIYEGGADANIVSIGVEDKKGNIQSPTVLNSRYNFRQFWNGRARDLGEQIHGPIKNPVEHDMDAKTIEVRINEMAEYREMFSEVYGGVSITYEQVMDAIVEFEKALVTPNAKFDKFLRGEIELSKSEKDGYVLFKKNGCITCHNGINIGGNSFQKMGTFIEYHEDSDYPDRSKITENPDHKNVFKVPTLRNINKTAPYFHDGSAKTLKEALEVMSKHNLGIILKEHEIEDIIAFLKTLDGELPEILDIK</sequence>
<keyword evidence="2 8" id="KW-0349">Heme</keyword>
<organism evidence="11 12">
    <name type="scientific">Sulfurimonas hongkongensis</name>
    <dbReference type="NCBI Taxonomy" id="1172190"/>
    <lineage>
        <taxon>Bacteria</taxon>
        <taxon>Pseudomonadati</taxon>
        <taxon>Campylobacterota</taxon>
        <taxon>Epsilonproteobacteria</taxon>
        <taxon>Campylobacterales</taxon>
        <taxon>Sulfurimonadaceae</taxon>
        <taxon>Sulfurimonas</taxon>
    </lineage>
</organism>
<dbReference type="GO" id="GO:0004130">
    <property type="term" value="F:cytochrome-c peroxidase activity"/>
    <property type="evidence" value="ECO:0007669"/>
    <property type="project" value="TreeGrafter"/>
</dbReference>
<feature type="binding site" description="axial binding residue" evidence="9">
    <location>
        <position position="272"/>
    </location>
    <ligand>
        <name>heme c</name>
        <dbReference type="ChEBI" id="CHEBI:61717"/>
        <label>2</label>
    </ligand>
    <ligandPart>
        <name>Fe</name>
        <dbReference type="ChEBI" id="CHEBI:18248"/>
    </ligandPart>
</feature>
<evidence type="ECO:0000313" key="11">
    <source>
        <dbReference type="EMBL" id="EQB39293.1"/>
    </source>
</evidence>
<proteinExistence type="predicted"/>
<comment type="PTM">
    <text evidence="8">Binds 2 heme groups per subunit.</text>
</comment>
<accession>T0L0I7</accession>
<dbReference type="PANTHER" id="PTHR30600">
    <property type="entry name" value="CYTOCHROME C PEROXIDASE-RELATED"/>
    <property type="match status" value="1"/>
</dbReference>
<dbReference type="InterPro" id="IPR009056">
    <property type="entry name" value="Cyt_c-like_dom"/>
</dbReference>